<gene>
    <name evidence="2" type="ORF">WMO66_09105</name>
</gene>
<dbReference type="EMBL" id="JBBMFF010000229">
    <property type="protein sequence ID" value="MEQ2511402.1"/>
    <property type="molecule type" value="Genomic_DNA"/>
</dbReference>
<evidence type="ECO:0000256" key="1">
    <source>
        <dbReference type="SAM" id="Phobius"/>
    </source>
</evidence>
<keyword evidence="3" id="KW-1185">Reference proteome</keyword>
<organism evidence="2 3">
    <name type="scientific">Faecousia intestinalis</name>
    <dbReference type="NCBI Taxonomy" id="3133167"/>
    <lineage>
        <taxon>Bacteria</taxon>
        <taxon>Bacillati</taxon>
        <taxon>Bacillota</taxon>
        <taxon>Clostridia</taxon>
        <taxon>Eubacteriales</taxon>
        <taxon>Oscillospiraceae</taxon>
        <taxon>Faecousia</taxon>
    </lineage>
</organism>
<comment type="caution">
    <text evidence="2">The sequence shown here is derived from an EMBL/GenBank/DDBJ whole genome shotgun (WGS) entry which is preliminary data.</text>
</comment>
<feature type="transmembrane region" description="Helical" evidence="1">
    <location>
        <begin position="32"/>
        <end position="50"/>
    </location>
</feature>
<keyword evidence="1" id="KW-0812">Transmembrane</keyword>
<keyword evidence="1" id="KW-0472">Membrane</keyword>
<protein>
    <submittedName>
        <fullName evidence="2">OadG-related small transporter subunit</fullName>
    </submittedName>
</protein>
<dbReference type="NCBIfam" id="NF040909">
    <property type="entry name" value="OadG_rel_small"/>
    <property type="match status" value="1"/>
</dbReference>
<dbReference type="RefSeq" id="WP_349136096.1">
    <property type="nucleotide sequence ID" value="NZ_JBBMFF010000229.1"/>
</dbReference>
<dbReference type="Proteomes" id="UP001491552">
    <property type="component" value="Unassembled WGS sequence"/>
</dbReference>
<keyword evidence="1" id="KW-1133">Transmembrane helix</keyword>
<accession>A0ABV1G7L5</accession>
<reference evidence="2 3" key="1">
    <citation type="submission" date="2024-03" db="EMBL/GenBank/DDBJ databases">
        <title>Human intestinal bacterial collection.</title>
        <authorList>
            <person name="Pauvert C."/>
            <person name="Hitch T.C.A."/>
            <person name="Clavel T."/>
        </authorList>
    </citation>
    <scope>NUCLEOTIDE SEQUENCE [LARGE SCALE GENOMIC DNA]</scope>
    <source>
        <strain evidence="2 3">CLA-AA-H192</strain>
    </source>
</reference>
<evidence type="ECO:0000313" key="2">
    <source>
        <dbReference type="EMBL" id="MEQ2511402.1"/>
    </source>
</evidence>
<sequence length="60" mass="6814">MQLLPILTAVAEQSIPDRPATWQESLRLMGAGWGSIFIVILVIMLCVYLLNRIFRSKDPK</sequence>
<proteinExistence type="predicted"/>
<name>A0ABV1G7L5_9FIRM</name>
<evidence type="ECO:0000313" key="3">
    <source>
        <dbReference type="Proteomes" id="UP001491552"/>
    </source>
</evidence>